<reference evidence="2 3" key="1">
    <citation type="submission" date="2020-07" db="EMBL/GenBank/DDBJ databases">
        <title>Sequencing the genomes of 1000 actinobacteria strains.</title>
        <authorList>
            <person name="Klenk H.-P."/>
        </authorList>
    </citation>
    <scope>NUCLEOTIDE SEQUENCE [LARGE SCALE GENOMIC DNA]</scope>
    <source>
        <strain evidence="2 3">DSM 100723</strain>
    </source>
</reference>
<name>A0A7W3IU87_9ACTN</name>
<dbReference type="InterPro" id="IPR039422">
    <property type="entry name" value="MarR/SlyA-like"/>
</dbReference>
<dbReference type="PROSITE" id="PS50995">
    <property type="entry name" value="HTH_MARR_2"/>
    <property type="match status" value="1"/>
</dbReference>
<dbReference type="InterPro" id="IPR000835">
    <property type="entry name" value="HTH_MarR-typ"/>
</dbReference>
<dbReference type="EMBL" id="JACGWT010000005">
    <property type="protein sequence ID" value="MBA8795371.1"/>
    <property type="molecule type" value="Genomic_DNA"/>
</dbReference>
<organism evidence="2 3">
    <name type="scientific">Microlunatus kandeliicorticis</name>
    <dbReference type="NCBI Taxonomy" id="1759536"/>
    <lineage>
        <taxon>Bacteria</taxon>
        <taxon>Bacillati</taxon>
        <taxon>Actinomycetota</taxon>
        <taxon>Actinomycetes</taxon>
        <taxon>Propionibacteriales</taxon>
        <taxon>Propionibacteriaceae</taxon>
        <taxon>Microlunatus</taxon>
    </lineage>
</organism>
<dbReference type="GO" id="GO:0003677">
    <property type="term" value="F:DNA binding"/>
    <property type="evidence" value="ECO:0007669"/>
    <property type="project" value="UniProtKB-KW"/>
</dbReference>
<protein>
    <submittedName>
        <fullName evidence="2">DNA-binding MarR family transcriptional regulator</fullName>
    </submittedName>
</protein>
<proteinExistence type="predicted"/>
<evidence type="ECO:0000259" key="1">
    <source>
        <dbReference type="PROSITE" id="PS50995"/>
    </source>
</evidence>
<keyword evidence="3" id="KW-1185">Reference proteome</keyword>
<dbReference type="GO" id="GO:0003700">
    <property type="term" value="F:DNA-binding transcription factor activity"/>
    <property type="evidence" value="ECO:0007669"/>
    <property type="project" value="InterPro"/>
</dbReference>
<evidence type="ECO:0000313" key="2">
    <source>
        <dbReference type="EMBL" id="MBA8795371.1"/>
    </source>
</evidence>
<comment type="caution">
    <text evidence="2">The sequence shown here is derived from an EMBL/GenBank/DDBJ whole genome shotgun (WGS) entry which is preliminary data.</text>
</comment>
<dbReference type="InterPro" id="IPR036390">
    <property type="entry name" value="WH_DNA-bd_sf"/>
</dbReference>
<dbReference type="SMART" id="SM00347">
    <property type="entry name" value="HTH_MARR"/>
    <property type="match status" value="1"/>
</dbReference>
<dbReference type="Gene3D" id="1.10.10.10">
    <property type="entry name" value="Winged helix-like DNA-binding domain superfamily/Winged helix DNA-binding domain"/>
    <property type="match status" value="1"/>
</dbReference>
<dbReference type="Pfam" id="PF12802">
    <property type="entry name" value="MarR_2"/>
    <property type="match status" value="1"/>
</dbReference>
<dbReference type="RefSeq" id="WP_220484044.1">
    <property type="nucleotide sequence ID" value="NZ_JACGWT010000005.1"/>
</dbReference>
<dbReference type="PRINTS" id="PR00598">
    <property type="entry name" value="HTHMARR"/>
</dbReference>
<dbReference type="PANTHER" id="PTHR33164:SF43">
    <property type="entry name" value="HTH-TYPE TRANSCRIPTIONAL REPRESSOR YETL"/>
    <property type="match status" value="1"/>
</dbReference>
<dbReference type="PANTHER" id="PTHR33164">
    <property type="entry name" value="TRANSCRIPTIONAL REGULATOR, MARR FAMILY"/>
    <property type="match status" value="1"/>
</dbReference>
<dbReference type="InterPro" id="IPR036388">
    <property type="entry name" value="WH-like_DNA-bd_sf"/>
</dbReference>
<evidence type="ECO:0000313" key="3">
    <source>
        <dbReference type="Proteomes" id="UP000523079"/>
    </source>
</evidence>
<sequence length="173" mass="18449">MTDGRQQREVGPPGPAAGAVPIGLALRDLLATYADVQDAMGRSMGMSPGDVAALDVIVRAQDSPDGVIGPGELARRLGITTASATVMVDRLEARGHLLRQRHPRDRRRVELHLTESARDEVVATLRPLNAALARLTDGLDPDRAAAVLDYLRGATAVLRAYADRRDEGDDPSA</sequence>
<dbReference type="GO" id="GO:0006950">
    <property type="term" value="P:response to stress"/>
    <property type="evidence" value="ECO:0007669"/>
    <property type="project" value="TreeGrafter"/>
</dbReference>
<dbReference type="Proteomes" id="UP000523079">
    <property type="component" value="Unassembled WGS sequence"/>
</dbReference>
<keyword evidence="2" id="KW-0238">DNA-binding</keyword>
<dbReference type="SUPFAM" id="SSF46785">
    <property type="entry name" value="Winged helix' DNA-binding domain"/>
    <property type="match status" value="1"/>
</dbReference>
<accession>A0A7W3IU87</accession>
<gene>
    <name evidence="2" type="ORF">FHX74_003007</name>
</gene>
<feature type="domain" description="HTH marR-type" evidence="1">
    <location>
        <begin position="19"/>
        <end position="156"/>
    </location>
</feature>
<dbReference type="AlphaFoldDB" id="A0A7W3IU87"/>